<sequence length="110" mass="12675">MPIPQERENLGYQNFFWDSDAEKIMSGYKPVDMDDKWFIYSENGWVYFVRSWTGHHIFAFQLTGSSAGGAKVVASWVNANKDEYRSPGKEMDIQIINNLIKSRFGIECPA</sequence>
<dbReference type="KEGG" id="lal:AT746_10535"/>
<dbReference type="Proteomes" id="UP000068447">
    <property type="component" value="Chromosome"/>
</dbReference>
<dbReference type="EMBL" id="CP013650">
    <property type="protein sequence ID" value="ALT00418.1"/>
    <property type="molecule type" value="Genomic_DNA"/>
</dbReference>
<gene>
    <name evidence="1" type="ORF">AT746_10535</name>
</gene>
<evidence type="ECO:0000313" key="1">
    <source>
        <dbReference type="EMBL" id="ALT00418.1"/>
    </source>
</evidence>
<dbReference type="STRING" id="1526571.AT746_10535"/>
<protein>
    <submittedName>
        <fullName evidence="1">Uncharacterized protein</fullName>
    </submittedName>
</protein>
<dbReference type="AlphaFoldDB" id="A0A0U3ANM3"/>
<name>A0A0U3ANM3_9ALTE</name>
<accession>A0A0U3ANM3</accession>
<keyword evidence="2" id="KW-1185">Reference proteome</keyword>
<reference evidence="1 2" key="1">
    <citation type="submission" date="2015-12" db="EMBL/GenBank/DDBJ databases">
        <title>Complete genome of Lacimicrobium alkaliphilum KCTC 32984.</title>
        <authorList>
            <person name="Kim S.-G."/>
            <person name="Lee Y.-J."/>
        </authorList>
    </citation>
    <scope>NUCLEOTIDE SEQUENCE [LARGE SCALE GENOMIC DNA]</scope>
    <source>
        <strain evidence="1 2">YelD216</strain>
    </source>
</reference>
<organism evidence="1 2">
    <name type="scientific">Lacimicrobium alkaliphilum</name>
    <dbReference type="NCBI Taxonomy" id="1526571"/>
    <lineage>
        <taxon>Bacteria</taxon>
        <taxon>Pseudomonadati</taxon>
        <taxon>Pseudomonadota</taxon>
        <taxon>Gammaproteobacteria</taxon>
        <taxon>Alteromonadales</taxon>
        <taxon>Alteromonadaceae</taxon>
        <taxon>Lacimicrobium</taxon>
    </lineage>
</organism>
<evidence type="ECO:0000313" key="2">
    <source>
        <dbReference type="Proteomes" id="UP000068447"/>
    </source>
</evidence>
<dbReference type="OrthoDB" id="487531at2"/>
<proteinExistence type="predicted"/>